<proteinExistence type="predicted"/>
<keyword evidence="2" id="KW-1185">Reference proteome</keyword>
<sequence length="179" mass="20344">MDQSVITKLSKPRRKPVDLPSKATKTDHVGQNTTSQQLDVTSLISRLEVWHLAETAPDPSAAEKFINIAELRIMLYNGMANSASNPVRSFSEFFLASKTVYAEAETEGVKFRIKYIEAEEAKWSRFYGDNFFIGRPHGFRDLNTATVKLFREIFRGIDTGDCKTSFECNYGRFRAQCVL</sequence>
<evidence type="ECO:0000313" key="2">
    <source>
        <dbReference type="Proteomes" id="UP000799754"/>
    </source>
</evidence>
<gene>
    <name evidence="1" type="ORF">BU25DRAFT_459439</name>
</gene>
<dbReference type="Proteomes" id="UP000799754">
    <property type="component" value="Unassembled WGS sequence"/>
</dbReference>
<organism evidence="1 2">
    <name type="scientific">Macroventuria anomochaeta</name>
    <dbReference type="NCBI Taxonomy" id="301207"/>
    <lineage>
        <taxon>Eukaryota</taxon>
        <taxon>Fungi</taxon>
        <taxon>Dikarya</taxon>
        <taxon>Ascomycota</taxon>
        <taxon>Pezizomycotina</taxon>
        <taxon>Dothideomycetes</taxon>
        <taxon>Pleosporomycetidae</taxon>
        <taxon>Pleosporales</taxon>
        <taxon>Pleosporineae</taxon>
        <taxon>Didymellaceae</taxon>
        <taxon>Macroventuria</taxon>
    </lineage>
</organism>
<name>A0ACB6RWE8_9PLEO</name>
<accession>A0ACB6RWE8</accession>
<dbReference type="EMBL" id="MU006721">
    <property type="protein sequence ID" value="KAF2626295.1"/>
    <property type="molecule type" value="Genomic_DNA"/>
</dbReference>
<protein>
    <submittedName>
        <fullName evidence="1">Uncharacterized protein</fullName>
    </submittedName>
</protein>
<comment type="caution">
    <text evidence="1">The sequence shown here is derived from an EMBL/GenBank/DDBJ whole genome shotgun (WGS) entry which is preliminary data.</text>
</comment>
<reference evidence="1" key="1">
    <citation type="journal article" date="2020" name="Stud. Mycol.">
        <title>101 Dothideomycetes genomes: a test case for predicting lifestyles and emergence of pathogens.</title>
        <authorList>
            <person name="Haridas S."/>
            <person name="Albert R."/>
            <person name="Binder M."/>
            <person name="Bloem J."/>
            <person name="Labutti K."/>
            <person name="Salamov A."/>
            <person name="Andreopoulos B."/>
            <person name="Baker S."/>
            <person name="Barry K."/>
            <person name="Bills G."/>
            <person name="Bluhm B."/>
            <person name="Cannon C."/>
            <person name="Castanera R."/>
            <person name="Culley D."/>
            <person name="Daum C."/>
            <person name="Ezra D."/>
            <person name="Gonzalez J."/>
            <person name="Henrissat B."/>
            <person name="Kuo A."/>
            <person name="Liang C."/>
            <person name="Lipzen A."/>
            <person name="Lutzoni F."/>
            <person name="Magnuson J."/>
            <person name="Mondo S."/>
            <person name="Nolan M."/>
            <person name="Ohm R."/>
            <person name="Pangilinan J."/>
            <person name="Park H.-J."/>
            <person name="Ramirez L."/>
            <person name="Alfaro M."/>
            <person name="Sun H."/>
            <person name="Tritt A."/>
            <person name="Yoshinaga Y."/>
            <person name="Zwiers L.-H."/>
            <person name="Turgeon B."/>
            <person name="Goodwin S."/>
            <person name="Spatafora J."/>
            <person name="Crous P."/>
            <person name="Grigoriev I."/>
        </authorList>
    </citation>
    <scope>NUCLEOTIDE SEQUENCE</scope>
    <source>
        <strain evidence="1">CBS 525.71</strain>
    </source>
</reference>
<evidence type="ECO:0000313" key="1">
    <source>
        <dbReference type="EMBL" id="KAF2626295.1"/>
    </source>
</evidence>